<dbReference type="Gene3D" id="3.90.550.10">
    <property type="entry name" value="Spore Coat Polysaccharide Biosynthesis Protein SpsA, Chain A"/>
    <property type="match status" value="1"/>
</dbReference>
<dbReference type="PANTHER" id="PTHR43179">
    <property type="entry name" value="RHAMNOSYLTRANSFERASE WBBL"/>
    <property type="match status" value="1"/>
</dbReference>
<dbReference type="InterPro" id="IPR029044">
    <property type="entry name" value="Nucleotide-diphossugar_trans"/>
</dbReference>
<dbReference type="GO" id="GO:0016757">
    <property type="term" value="F:glycosyltransferase activity"/>
    <property type="evidence" value="ECO:0007669"/>
    <property type="project" value="UniProtKB-KW"/>
</dbReference>
<reference evidence="6" key="2">
    <citation type="journal article" date="2016" name="PLoS ONE">
        <title>Comparison of O-Antigen Gene Clusters of All O-Serogroups of Escherichia coli and Proposal for Adopting a New Nomenclature for O-Typing.</title>
        <authorList>
            <person name="DebRoy C."/>
            <person name="Fratamico P.M."/>
            <person name="Yan X."/>
            <person name="Baranzoni G."/>
            <person name="Liu Y."/>
            <person name="Needleman D.S."/>
            <person name="Tebbs R."/>
            <person name="O'Connell C.D."/>
            <person name="Allred A."/>
            <person name="Swimley M."/>
            <person name="Mwangi M."/>
            <person name="Kapur V."/>
            <person name="Raygoza Garay J.A."/>
            <person name="Roberts E.L."/>
            <person name="Katani R."/>
        </authorList>
    </citation>
    <scope>NUCLEOTIDE SEQUENCE</scope>
    <source>
        <strain evidence="6">CDC 63-57</strain>
    </source>
</reference>
<name>Q2VJ25_ECOLX</name>
<dbReference type="PANTHER" id="PTHR43179:SF12">
    <property type="entry name" value="GALACTOFURANOSYLTRANSFERASE GLFT2"/>
    <property type="match status" value="1"/>
</dbReference>
<keyword evidence="3 5" id="KW-0808">Transferase</keyword>
<dbReference type="AlphaFoldDB" id="Q2VJ25"/>
<evidence type="ECO:0000256" key="1">
    <source>
        <dbReference type="ARBA" id="ARBA00006739"/>
    </source>
</evidence>
<gene>
    <name evidence="5" type="primary">wfaI</name>
</gene>
<dbReference type="CDD" id="cd02526">
    <property type="entry name" value="GT2_RfbF_like"/>
    <property type="match status" value="1"/>
</dbReference>
<proteinExistence type="inferred from homology"/>
<evidence type="ECO:0000256" key="2">
    <source>
        <dbReference type="ARBA" id="ARBA00022676"/>
    </source>
</evidence>
<dbReference type="Pfam" id="PF00535">
    <property type="entry name" value="Glycos_transf_2"/>
    <property type="match status" value="1"/>
</dbReference>
<evidence type="ECO:0000313" key="6">
    <source>
        <dbReference type="EMBL" id="AIG62436.1"/>
    </source>
</evidence>
<dbReference type="EMBL" id="DQ109552">
    <property type="protein sequence ID" value="AAZ85719.1"/>
    <property type="molecule type" value="Genomic_DNA"/>
</dbReference>
<dbReference type="RefSeq" id="WP_063118661.1">
    <property type="nucleotide sequence ID" value="NZ_BLCI01000404.1"/>
</dbReference>
<dbReference type="SUPFAM" id="SSF53448">
    <property type="entry name" value="Nucleotide-diphospho-sugar transferases"/>
    <property type="match status" value="1"/>
</dbReference>
<protein>
    <submittedName>
        <fullName evidence="6">Glycosyl transferase family 2</fullName>
    </submittedName>
    <submittedName>
        <fullName evidence="5">Glycosyltransferase</fullName>
    </submittedName>
</protein>
<reference evidence="5" key="1">
    <citation type="journal article" date="2005" name="Vet. Microbiol.">
        <title>Molecular markers for detection of pathogenic Escherichia coli strains belonging to serogroups O 138 and O 139.</title>
        <authorList>
            <person name="Wang L."/>
            <person name="Liu B."/>
            <person name="Kong Q."/>
            <person name="Steinruck H."/>
            <person name="Krause G."/>
            <person name="Beutin L."/>
            <person name="Feng L."/>
        </authorList>
    </citation>
    <scope>NUCLEOTIDE SEQUENCE</scope>
</reference>
<evidence type="ECO:0000259" key="4">
    <source>
        <dbReference type="Pfam" id="PF00535"/>
    </source>
</evidence>
<comment type="similarity">
    <text evidence="1">Belongs to the glycosyltransferase 2 family.</text>
</comment>
<dbReference type="EMBL" id="KJ755548">
    <property type="protein sequence ID" value="AIG62436.1"/>
    <property type="molecule type" value="Genomic_DNA"/>
</dbReference>
<keyword evidence="2" id="KW-0328">Glycosyltransferase</keyword>
<organism evidence="5">
    <name type="scientific">Escherichia coli</name>
    <dbReference type="NCBI Taxonomy" id="562"/>
    <lineage>
        <taxon>Bacteria</taxon>
        <taxon>Pseudomonadati</taxon>
        <taxon>Pseudomonadota</taxon>
        <taxon>Gammaproteobacteria</taxon>
        <taxon>Enterobacterales</taxon>
        <taxon>Enterobacteriaceae</taxon>
        <taxon>Escherichia</taxon>
    </lineage>
</organism>
<dbReference type="CAZy" id="GT2">
    <property type="family name" value="Glycosyltransferase Family 2"/>
</dbReference>
<dbReference type="InterPro" id="IPR001173">
    <property type="entry name" value="Glyco_trans_2-like"/>
</dbReference>
<evidence type="ECO:0000256" key="3">
    <source>
        <dbReference type="ARBA" id="ARBA00022679"/>
    </source>
</evidence>
<feature type="domain" description="Glycosyltransferase 2-like" evidence="4">
    <location>
        <begin position="5"/>
        <end position="158"/>
    </location>
</feature>
<evidence type="ECO:0000313" key="5">
    <source>
        <dbReference type="EMBL" id="AAZ85719.1"/>
    </source>
</evidence>
<accession>Q2VJ25</accession>
<sequence length="290" mass="33620">MNVGVVIVWYNPTKAQIENVYSLANTSELKICIVDNSNDENLFEKKTLSSKNISYIHNSNKGGIAGAFNRGINKLFAERTMKHIFTMDQDSELSEDYFLSMWKFVRDNNCEIACPNFYDRNSKTYGTFINLTPFFYKAVNNGTTTFCISSGMIFSRKAWEILGDFDERLIIDHVDTDYCLKANNHKVTILVNYEQCLNHAIGERESHRILGVTLKPNHHNYIRKYYIVRNGTYLALKYFKFSKGYFNLNILRVIHETVCVILYENDKIRKLSYMLRGLRDGIKGKLGAIK</sequence>